<dbReference type="GeneID" id="41978050"/>
<dbReference type="RefSeq" id="XP_030989418.1">
    <property type="nucleotide sequence ID" value="XM_031133239.1"/>
</dbReference>
<reference evidence="7 8" key="1">
    <citation type="submission" date="2019-06" db="EMBL/GenBank/DDBJ databases">
        <title>Draft genome sequence of the filamentous fungus Phialemoniopsis curvata isolated from diesel fuel.</title>
        <authorList>
            <person name="Varaljay V.A."/>
            <person name="Lyon W.J."/>
            <person name="Crouch A.L."/>
            <person name="Drake C.E."/>
            <person name="Hollomon J.M."/>
            <person name="Nadeau L.J."/>
            <person name="Nunn H.S."/>
            <person name="Stevenson B.S."/>
            <person name="Bojanowski C.L."/>
            <person name="Crookes-Goodson W.J."/>
        </authorList>
    </citation>
    <scope>NUCLEOTIDE SEQUENCE [LARGE SCALE GENOMIC DNA]</scope>
    <source>
        <strain evidence="7 8">D216</strain>
    </source>
</reference>
<dbReference type="SUPFAM" id="SSF54495">
    <property type="entry name" value="UBC-like"/>
    <property type="match status" value="1"/>
</dbReference>
<feature type="domain" description="UBC core" evidence="6">
    <location>
        <begin position="2"/>
        <end position="152"/>
    </location>
</feature>
<name>A0A507AKY5_9PEZI</name>
<dbReference type="InterPro" id="IPR050113">
    <property type="entry name" value="Ub_conjugating_enzyme"/>
</dbReference>
<accession>A0A507AKY5</accession>
<dbReference type="EMBL" id="SKBQ01000087">
    <property type="protein sequence ID" value="TPX07707.1"/>
    <property type="molecule type" value="Genomic_DNA"/>
</dbReference>
<dbReference type="InterPro" id="IPR016135">
    <property type="entry name" value="UBQ-conjugating_enzyme/RWD"/>
</dbReference>
<evidence type="ECO:0000256" key="1">
    <source>
        <dbReference type="ARBA" id="ARBA00012486"/>
    </source>
</evidence>
<evidence type="ECO:0000256" key="2">
    <source>
        <dbReference type="ARBA" id="ARBA00022679"/>
    </source>
</evidence>
<dbReference type="EC" id="2.3.2.23" evidence="1"/>
<evidence type="ECO:0000256" key="3">
    <source>
        <dbReference type="ARBA" id="ARBA00022741"/>
    </source>
</evidence>
<dbReference type="AlphaFoldDB" id="A0A507AKY5"/>
<proteinExistence type="predicted"/>
<evidence type="ECO:0000256" key="4">
    <source>
        <dbReference type="ARBA" id="ARBA00022786"/>
    </source>
</evidence>
<dbReference type="Proteomes" id="UP000319257">
    <property type="component" value="Unassembled WGS sequence"/>
</dbReference>
<dbReference type="Gene3D" id="3.10.110.10">
    <property type="entry name" value="Ubiquitin Conjugating Enzyme"/>
    <property type="match status" value="1"/>
</dbReference>
<dbReference type="PANTHER" id="PTHR24067">
    <property type="entry name" value="UBIQUITIN-CONJUGATING ENZYME E2"/>
    <property type="match status" value="1"/>
</dbReference>
<keyword evidence="3" id="KW-0547">Nucleotide-binding</keyword>
<evidence type="ECO:0000256" key="5">
    <source>
        <dbReference type="ARBA" id="ARBA00022840"/>
    </source>
</evidence>
<dbReference type="GO" id="GO:0061631">
    <property type="term" value="F:ubiquitin conjugating enzyme activity"/>
    <property type="evidence" value="ECO:0007669"/>
    <property type="project" value="UniProtKB-EC"/>
</dbReference>
<dbReference type="GO" id="GO:0005524">
    <property type="term" value="F:ATP binding"/>
    <property type="evidence" value="ECO:0007669"/>
    <property type="project" value="UniProtKB-KW"/>
</dbReference>
<keyword evidence="5" id="KW-0067">ATP-binding</keyword>
<protein>
    <recommendedName>
        <fullName evidence="1">E2 ubiquitin-conjugating enzyme</fullName>
        <ecNumber evidence="1">2.3.2.23</ecNumber>
    </recommendedName>
</protein>
<dbReference type="Pfam" id="PF00179">
    <property type="entry name" value="UQ_con"/>
    <property type="match status" value="1"/>
</dbReference>
<dbReference type="FunFam" id="3.10.110.10:FF:000060">
    <property type="entry name" value="Ubiquitin conjugating enzyme (UbcB)"/>
    <property type="match status" value="1"/>
</dbReference>
<keyword evidence="8" id="KW-1185">Reference proteome</keyword>
<organism evidence="7 8">
    <name type="scientific">Thyridium curvatum</name>
    <dbReference type="NCBI Taxonomy" id="1093900"/>
    <lineage>
        <taxon>Eukaryota</taxon>
        <taxon>Fungi</taxon>
        <taxon>Dikarya</taxon>
        <taxon>Ascomycota</taxon>
        <taxon>Pezizomycotina</taxon>
        <taxon>Sordariomycetes</taxon>
        <taxon>Sordariomycetidae</taxon>
        <taxon>Thyridiales</taxon>
        <taxon>Thyridiaceae</taxon>
        <taxon>Thyridium</taxon>
    </lineage>
</organism>
<dbReference type="SMART" id="SM00212">
    <property type="entry name" value="UBCc"/>
    <property type="match status" value="1"/>
</dbReference>
<dbReference type="STRING" id="1093900.A0A507AKY5"/>
<gene>
    <name evidence="7" type="ORF">E0L32_010603</name>
</gene>
<dbReference type="InterPro" id="IPR000608">
    <property type="entry name" value="UBC"/>
</dbReference>
<keyword evidence="2" id="KW-0808">Transferase</keyword>
<evidence type="ECO:0000259" key="6">
    <source>
        <dbReference type="PROSITE" id="PS50127"/>
    </source>
</evidence>
<dbReference type="PROSITE" id="PS50127">
    <property type="entry name" value="UBC_2"/>
    <property type="match status" value="1"/>
</dbReference>
<keyword evidence="4" id="KW-0833">Ubl conjugation pathway</keyword>
<evidence type="ECO:0000313" key="8">
    <source>
        <dbReference type="Proteomes" id="UP000319257"/>
    </source>
</evidence>
<dbReference type="OrthoDB" id="9978460at2759"/>
<sequence>MSGAKRISKEYGECMAQPPAGMKIRLANENDLHVWHVVLDGPPNTAYAGGKFGLVVKLPTEYPFKPPVVTFSTRMYHPNVTNDNLGNICLGLLKPENWKPASRLLAVLEAIRSLLVEPQPDDPLEARIADQYKNDRKGFEQSAKQYTSKYATGEPKFSATAA</sequence>
<dbReference type="InParanoid" id="A0A507AKY5"/>
<comment type="caution">
    <text evidence="7">The sequence shown here is derived from an EMBL/GenBank/DDBJ whole genome shotgun (WGS) entry which is preliminary data.</text>
</comment>
<evidence type="ECO:0000313" key="7">
    <source>
        <dbReference type="EMBL" id="TPX07707.1"/>
    </source>
</evidence>